<organism evidence="1">
    <name type="scientific">Rhizophora mucronata</name>
    <name type="common">Asiatic mangrove</name>
    <dbReference type="NCBI Taxonomy" id="61149"/>
    <lineage>
        <taxon>Eukaryota</taxon>
        <taxon>Viridiplantae</taxon>
        <taxon>Streptophyta</taxon>
        <taxon>Embryophyta</taxon>
        <taxon>Tracheophyta</taxon>
        <taxon>Spermatophyta</taxon>
        <taxon>Magnoliopsida</taxon>
        <taxon>eudicotyledons</taxon>
        <taxon>Gunneridae</taxon>
        <taxon>Pentapetalae</taxon>
        <taxon>rosids</taxon>
        <taxon>fabids</taxon>
        <taxon>Malpighiales</taxon>
        <taxon>Rhizophoraceae</taxon>
        <taxon>Rhizophora</taxon>
    </lineage>
</organism>
<reference evidence="1" key="1">
    <citation type="submission" date="2018-02" db="EMBL/GenBank/DDBJ databases">
        <title>Rhizophora mucronata_Transcriptome.</title>
        <authorList>
            <person name="Meera S.P."/>
            <person name="Sreeshan A."/>
            <person name="Augustine A."/>
        </authorList>
    </citation>
    <scope>NUCLEOTIDE SEQUENCE</scope>
    <source>
        <tissue evidence="1">Leaf</tissue>
    </source>
</reference>
<accession>A0A2P2QQS4</accession>
<sequence>MYAWGHLSNLQSPHMKFDDIHINEQLNLV</sequence>
<name>A0A2P2QQS4_RHIMU</name>
<dbReference type="EMBL" id="GGEC01088823">
    <property type="protein sequence ID" value="MBX69307.1"/>
    <property type="molecule type" value="Transcribed_RNA"/>
</dbReference>
<evidence type="ECO:0000313" key="1">
    <source>
        <dbReference type="EMBL" id="MBX69307.1"/>
    </source>
</evidence>
<proteinExistence type="predicted"/>
<dbReference type="AlphaFoldDB" id="A0A2P2QQS4"/>
<protein>
    <submittedName>
        <fullName evidence="1">Uncharacterized protein</fullName>
    </submittedName>
</protein>